<evidence type="ECO:0000256" key="8">
    <source>
        <dbReference type="SAM" id="SignalP"/>
    </source>
</evidence>
<sequence>MSYTVAFVGSLLLAIVVSKYLKTSESKLDAIPTVGPNGLFSYYWGAFKYNLRAHEIIQEGYSKYKGKAFKIANWSGWDIIVSGPMLIEDMKKAPDGHISTIGAVSCNLKVDRTTTYQVAQLARSLDAQLADIRDEITTSFVDVLQLKGNEWVSIPAMDAIHQIICRTSNRALVGLPLCRDPEWIALNLQITTDVIKEAVATHLLPSFMAPYVVIPFMTEAGSLGRGIKILRPIVEEHQRCLDEYGSGWAEKPNNMLSWIMDEAKGEERSVRNLAIRIMTINFTANSDSSMVFTHALFYLAAYPQYINQLRKEVETVIEEDGWSKDALARMHKVDSFLKETLRLECIGFVSMLRKAMKDFTFSDGTVVPAGSLISIASFPTHLDNEIYNNPNAFEPFRFAPEDGEGINPRNQMTSINSEYLPFGLGRHACPGRFFISNVMKAMLAHIVVTYDTKLEDKGVRPANVTYGVMSSPNPKAKVVFRKRLP</sequence>
<dbReference type="InterPro" id="IPR017972">
    <property type="entry name" value="Cyt_P450_CS"/>
</dbReference>
<evidence type="ECO:0000313" key="9">
    <source>
        <dbReference type="EMBL" id="EGO23289.1"/>
    </source>
</evidence>
<dbReference type="OrthoDB" id="1844152at2759"/>
<dbReference type="EMBL" id="GL945436">
    <property type="protein sequence ID" value="EGO23289.1"/>
    <property type="molecule type" value="Genomic_DNA"/>
</dbReference>
<dbReference type="GO" id="GO:0005506">
    <property type="term" value="F:iron ion binding"/>
    <property type="evidence" value="ECO:0007669"/>
    <property type="project" value="InterPro"/>
</dbReference>
<evidence type="ECO:0000256" key="7">
    <source>
        <dbReference type="RuleBase" id="RU000461"/>
    </source>
</evidence>
<dbReference type="GO" id="GO:0020037">
    <property type="term" value="F:heme binding"/>
    <property type="evidence" value="ECO:0007669"/>
    <property type="project" value="InterPro"/>
</dbReference>
<dbReference type="InterPro" id="IPR036396">
    <property type="entry name" value="Cyt_P450_sf"/>
</dbReference>
<protein>
    <submittedName>
        <fullName evidence="9">Putative monooxygenase</fullName>
    </submittedName>
</protein>
<dbReference type="GO" id="GO:0016705">
    <property type="term" value="F:oxidoreductase activity, acting on paired donors, with incorporation or reduction of molecular oxygen"/>
    <property type="evidence" value="ECO:0007669"/>
    <property type="project" value="InterPro"/>
</dbReference>
<feature type="chain" id="PRO_5003381815" evidence="8">
    <location>
        <begin position="19"/>
        <end position="485"/>
    </location>
</feature>
<keyword evidence="8" id="KW-0732">Signal</keyword>
<feature type="signal peptide" evidence="8">
    <location>
        <begin position="1"/>
        <end position="18"/>
    </location>
</feature>
<dbReference type="KEGG" id="sla:SERLADRAFT_440026"/>
<comment type="cofactor">
    <cofactor evidence="1 6">
        <name>heme</name>
        <dbReference type="ChEBI" id="CHEBI:30413"/>
    </cofactor>
</comment>
<dbReference type="RefSeq" id="XP_007320529.1">
    <property type="nucleotide sequence ID" value="XM_007320467.1"/>
</dbReference>
<dbReference type="GeneID" id="18815301"/>
<accession>F8P2B1</accession>
<dbReference type="InterPro" id="IPR002403">
    <property type="entry name" value="Cyt_P450_E_grp-IV"/>
</dbReference>
<gene>
    <name evidence="9" type="primary">mox12</name>
    <name evidence="9" type="ORF">SERLADRAFT_440026</name>
</gene>
<keyword evidence="5 6" id="KW-0408">Iron</keyword>
<evidence type="ECO:0000256" key="6">
    <source>
        <dbReference type="PIRSR" id="PIRSR602403-1"/>
    </source>
</evidence>
<name>F8P2B1_SERL9</name>
<evidence type="ECO:0000256" key="4">
    <source>
        <dbReference type="ARBA" id="ARBA00023002"/>
    </source>
</evidence>
<dbReference type="Pfam" id="PF00067">
    <property type="entry name" value="p450"/>
    <property type="match status" value="1"/>
</dbReference>
<dbReference type="GO" id="GO:0004497">
    <property type="term" value="F:monooxygenase activity"/>
    <property type="evidence" value="ECO:0007669"/>
    <property type="project" value="UniProtKB-KW"/>
</dbReference>
<dbReference type="PROSITE" id="PS00086">
    <property type="entry name" value="CYTOCHROME_P450"/>
    <property type="match status" value="1"/>
</dbReference>
<dbReference type="Gene3D" id="1.10.630.10">
    <property type="entry name" value="Cytochrome P450"/>
    <property type="match status" value="1"/>
</dbReference>
<proteinExistence type="inferred from homology"/>
<dbReference type="PRINTS" id="PR00465">
    <property type="entry name" value="EP450IV"/>
</dbReference>
<evidence type="ECO:0000256" key="3">
    <source>
        <dbReference type="ARBA" id="ARBA00022723"/>
    </source>
</evidence>
<dbReference type="HOGENOM" id="CLU_022195_0_2_1"/>
<organism>
    <name type="scientific">Serpula lacrymans var. lacrymans (strain S7.9)</name>
    <name type="common">Dry rot fungus</name>
    <dbReference type="NCBI Taxonomy" id="578457"/>
    <lineage>
        <taxon>Eukaryota</taxon>
        <taxon>Fungi</taxon>
        <taxon>Dikarya</taxon>
        <taxon>Basidiomycota</taxon>
        <taxon>Agaricomycotina</taxon>
        <taxon>Agaricomycetes</taxon>
        <taxon>Agaricomycetidae</taxon>
        <taxon>Boletales</taxon>
        <taxon>Coniophorineae</taxon>
        <taxon>Serpulaceae</taxon>
        <taxon>Serpula</taxon>
    </lineage>
</organism>
<comment type="similarity">
    <text evidence="2 7">Belongs to the cytochrome P450 family.</text>
</comment>
<evidence type="ECO:0000256" key="1">
    <source>
        <dbReference type="ARBA" id="ARBA00001971"/>
    </source>
</evidence>
<keyword evidence="3 6" id="KW-0479">Metal-binding</keyword>
<evidence type="ECO:0000256" key="5">
    <source>
        <dbReference type="ARBA" id="ARBA00023004"/>
    </source>
</evidence>
<keyword evidence="4 7" id="KW-0560">Oxidoreductase</keyword>
<keyword evidence="7 9" id="KW-0503">Monooxygenase</keyword>
<dbReference type="PANTHER" id="PTHR46206">
    <property type="entry name" value="CYTOCHROME P450"/>
    <property type="match status" value="1"/>
</dbReference>
<keyword evidence="6 7" id="KW-0349">Heme</keyword>
<reference evidence="9" key="1">
    <citation type="submission" date="2011-04" db="EMBL/GenBank/DDBJ databases">
        <title>Evolution of plant cell wall degrading machinery underlies the functional diversity of forest fungi.</title>
        <authorList>
            <consortium name="US DOE Joint Genome Institute (JGI-PGF)"/>
            <person name="Eastwood D.C."/>
            <person name="Floudas D."/>
            <person name="Binder M."/>
            <person name="Majcherczyk A."/>
            <person name="Schneider P."/>
            <person name="Aerts A."/>
            <person name="Asiegbu F.O."/>
            <person name="Baker S.E."/>
            <person name="Barry K."/>
            <person name="Bendiksby M."/>
            <person name="Blumentritt M."/>
            <person name="Coutinho P.M."/>
            <person name="Cullen D."/>
            <person name="Cullen D."/>
            <person name="Gathman A."/>
            <person name="Goodell B."/>
            <person name="Henrissat B."/>
            <person name="Ihrmark K."/>
            <person name="Kauserud H."/>
            <person name="Kohler A."/>
            <person name="LaButti K."/>
            <person name="Lapidus A."/>
            <person name="Lavin J.L."/>
            <person name="Lee Y.-H."/>
            <person name="Lindquist E."/>
            <person name="Lilly W."/>
            <person name="Lucas S."/>
            <person name="Morin E."/>
            <person name="Murat C."/>
            <person name="Oguiza J.A."/>
            <person name="Park J."/>
            <person name="Pisabarro A.G."/>
            <person name="Riley R."/>
            <person name="Rosling A."/>
            <person name="Salamov A."/>
            <person name="Schmidt O."/>
            <person name="Schmutz J."/>
            <person name="Skrede I."/>
            <person name="Stenlid J."/>
            <person name="Wiebenga A."/>
            <person name="Xie X."/>
            <person name="Kues U."/>
            <person name="Hibbett D.S."/>
            <person name="Hoffmeister D."/>
            <person name="Hogberg N."/>
            <person name="Martin F."/>
            <person name="Grigoriev I.V."/>
            <person name="Watkinson S.C."/>
        </authorList>
    </citation>
    <scope>NUCLEOTIDE SEQUENCE</scope>
    <source>
        <strain evidence="9">S7.9</strain>
    </source>
</reference>
<dbReference type="AlphaFoldDB" id="F8P2B1"/>
<dbReference type="SUPFAM" id="SSF48264">
    <property type="entry name" value="Cytochrome P450"/>
    <property type="match status" value="1"/>
</dbReference>
<dbReference type="Proteomes" id="UP000008064">
    <property type="component" value="Unassembled WGS sequence"/>
</dbReference>
<dbReference type="InterPro" id="IPR001128">
    <property type="entry name" value="Cyt_P450"/>
</dbReference>
<feature type="binding site" description="axial binding residue" evidence="6">
    <location>
        <position position="429"/>
    </location>
    <ligand>
        <name>heme</name>
        <dbReference type="ChEBI" id="CHEBI:30413"/>
    </ligand>
    <ligandPart>
        <name>Fe</name>
        <dbReference type="ChEBI" id="CHEBI:18248"/>
    </ligandPart>
</feature>
<dbReference type="CDD" id="cd11041">
    <property type="entry name" value="CYP503A1-like"/>
    <property type="match status" value="1"/>
</dbReference>
<evidence type="ECO:0000256" key="2">
    <source>
        <dbReference type="ARBA" id="ARBA00010617"/>
    </source>
</evidence>